<dbReference type="RefSeq" id="WP_166313990.1">
    <property type="nucleotide sequence ID" value="NZ_CP049866.1"/>
</dbReference>
<evidence type="ECO:0000313" key="3">
    <source>
        <dbReference type="Proteomes" id="UP000502035"/>
    </source>
</evidence>
<keyword evidence="3" id="KW-1185">Reference proteome</keyword>
<dbReference type="AlphaFoldDB" id="A0A6G7YBW9"/>
<dbReference type="EMBL" id="CP049866">
    <property type="protein sequence ID" value="QIK74293.1"/>
    <property type="molecule type" value="Genomic_DNA"/>
</dbReference>
<protein>
    <recommendedName>
        <fullName evidence="4">Choice-of-anchor G family protein</fullName>
    </recommendedName>
</protein>
<dbReference type="Proteomes" id="UP000502035">
    <property type="component" value="Chromosome"/>
</dbReference>
<dbReference type="KEGG" id="npi:G7071_01405"/>
<organism evidence="2 3">
    <name type="scientific">Nocardioides piscis</name>
    <dbReference type="NCBI Taxonomy" id="2714938"/>
    <lineage>
        <taxon>Bacteria</taxon>
        <taxon>Bacillati</taxon>
        <taxon>Actinomycetota</taxon>
        <taxon>Actinomycetes</taxon>
        <taxon>Propionibacteriales</taxon>
        <taxon>Nocardioidaceae</taxon>
        <taxon>Nocardioides</taxon>
    </lineage>
</organism>
<name>A0A6G7YBW9_9ACTN</name>
<evidence type="ECO:0000313" key="2">
    <source>
        <dbReference type="EMBL" id="QIK74293.1"/>
    </source>
</evidence>
<accession>A0A6G7YBW9</accession>
<evidence type="ECO:0008006" key="4">
    <source>
        <dbReference type="Google" id="ProtNLM"/>
    </source>
</evidence>
<feature type="signal peptide" evidence="1">
    <location>
        <begin position="1"/>
        <end position="27"/>
    </location>
</feature>
<sequence>MSRTAIRGAALLGATTLLSATMAPAFAATVAQADANALTFSVAGRAAGTGTVTASHDGQALTRAGESQPPISLLQGQDVLEVGTLAQDATANVDDKRDGQSAACAGVAGDGAVVAEVGSTRCIEGGDNIGVNFANLDLTGFAAVNPASALGPLQAALLDPVEAQVLEPLTAALSAALQENLGPLSDLDIGGTIGAVESRCVASPGTASGTTFIADAKLGITLGGRTVQVINLPVEPAPNTKVVTDLDAVVNAVITGLETDLTTTLDAQLAGLTAVTQGVKNNIVDTIVNDISAQLAPLEENVLDITLNKQVFPAAGHIKVTAIDAQVLPAAAAELGASLVSAQVANVGCGPNGRFVAEESAVAPKAPGKKLPDVPTVIDSGAGDSGFDPVTVALLLAGAAGLVGYRRVITRG</sequence>
<gene>
    <name evidence="2" type="ORF">G7071_01405</name>
</gene>
<reference evidence="2 3" key="1">
    <citation type="submission" date="2020-03" db="EMBL/GenBank/DDBJ databases">
        <title>Nocardioides sp. nov., isolated from fish.</title>
        <authorList>
            <person name="Hyun D.-W."/>
            <person name="Bae J.-W."/>
        </authorList>
    </citation>
    <scope>NUCLEOTIDE SEQUENCE [LARGE SCALE GENOMIC DNA]</scope>
    <source>
        <strain evidence="2 3">HDW12A</strain>
    </source>
</reference>
<evidence type="ECO:0000256" key="1">
    <source>
        <dbReference type="SAM" id="SignalP"/>
    </source>
</evidence>
<keyword evidence="1" id="KW-0732">Signal</keyword>
<feature type="chain" id="PRO_5026023857" description="Choice-of-anchor G family protein" evidence="1">
    <location>
        <begin position="28"/>
        <end position="412"/>
    </location>
</feature>
<proteinExistence type="predicted"/>